<dbReference type="RefSeq" id="WP_263050878.1">
    <property type="nucleotide sequence ID" value="NZ_CP106735.1"/>
</dbReference>
<proteinExistence type="predicted"/>
<dbReference type="EMBL" id="CP106735">
    <property type="protein sequence ID" value="UXX79135.1"/>
    <property type="molecule type" value="Genomic_DNA"/>
</dbReference>
<keyword evidence="1" id="KW-1133">Transmembrane helix</keyword>
<sequence length="210" mass="23245">MKSVLDDIWVFAKTTLVGGFLLIVPFGILFVLFDKALNLFRTIVAPIAGLIPIEHIGGITLNRILAFFVLLFLCFIAGLLAKTRVAAEKREWLEQKLQSVIPGYSLIKGMTETIAGLESNNMNDVVMVDIEEVWQIGFLMGKIDDDLSTVFLPGAPSPLSGDVVFVKNERIRKLNISEVNAISIHKKLGQGAEKYLKGKVHAGMFDKKEK</sequence>
<keyword evidence="1" id="KW-0472">Membrane</keyword>
<name>A0ABY6CYZ2_9BACT</name>
<evidence type="ECO:0000313" key="2">
    <source>
        <dbReference type="EMBL" id="UXX79135.1"/>
    </source>
</evidence>
<keyword evidence="1" id="KW-0812">Transmembrane</keyword>
<dbReference type="Proteomes" id="UP001062165">
    <property type="component" value="Chromosome"/>
</dbReference>
<organism evidence="2 3">
    <name type="scientific">Reichenbachiella carrageenanivorans</name>
    <dbReference type="NCBI Taxonomy" id="2979869"/>
    <lineage>
        <taxon>Bacteria</taxon>
        <taxon>Pseudomonadati</taxon>
        <taxon>Bacteroidota</taxon>
        <taxon>Cytophagia</taxon>
        <taxon>Cytophagales</taxon>
        <taxon>Reichenbachiellaceae</taxon>
        <taxon>Reichenbachiella</taxon>
    </lineage>
</organism>
<keyword evidence="3" id="KW-1185">Reference proteome</keyword>
<feature type="transmembrane region" description="Helical" evidence="1">
    <location>
        <begin position="39"/>
        <end position="58"/>
    </location>
</feature>
<dbReference type="InterPro" id="IPR007462">
    <property type="entry name" value="COV1-like"/>
</dbReference>
<gene>
    <name evidence="2" type="ORF">N7E81_17415</name>
</gene>
<dbReference type="Pfam" id="PF04367">
    <property type="entry name" value="DUF502"/>
    <property type="match status" value="1"/>
</dbReference>
<evidence type="ECO:0000256" key="1">
    <source>
        <dbReference type="SAM" id="Phobius"/>
    </source>
</evidence>
<reference evidence="2" key="1">
    <citation type="submission" date="2022-10" db="EMBL/GenBank/DDBJ databases">
        <title>Comparative genomics and taxonomic characterization of three novel marine species of genus Reichenbachiella exhibiting antioxidant and polysaccharide degradation activities.</title>
        <authorList>
            <person name="Muhammad N."/>
            <person name="Lee Y.-J."/>
            <person name="Ko J."/>
            <person name="Kim S.-G."/>
        </authorList>
    </citation>
    <scope>NUCLEOTIDE SEQUENCE</scope>
    <source>
        <strain evidence="2">Wsw4-B4</strain>
    </source>
</reference>
<feature type="transmembrane region" description="Helical" evidence="1">
    <location>
        <begin position="12"/>
        <end position="32"/>
    </location>
</feature>
<evidence type="ECO:0000313" key="3">
    <source>
        <dbReference type="Proteomes" id="UP001062165"/>
    </source>
</evidence>
<feature type="transmembrane region" description="Helical" evidence="1">
    <location>
        <begin position="64"/>
        <end position="81"/>
    </location>
</feature>
<accession>A0ABY6CYZ2</accession>
<protein>
    <submittedName>
        <fullName evidence="2">DUF502 domain-containing protein</fullName>
    </submittedName>
</protein>